<evidence type="ECO:0000259" key="9">
    <source>
        <dbReference type="Pfam" id="PF12704"/>
    </source>
</evidence>
<evidence type="ECO:0000256" key="7">
    <source>
        <dbReference type="SAM" id="Phobius"/>
    </source>
</evidence>
<reference evidence="10 11" key="1">
    <citation type="submission" date="2018-10" db="EMBL/GenBank/DDBJ databases">
        <title>Draft genome sequence of Weissella viridescens UCO-SMC3.</title>
        <authorList>
            <person name="Garcia-Cancino A."/>
            <person name="Espinoza-Monje M."/>
            <person name="Albarracin L."/>
            <person name="Garcia-Castillo V."/>
            <person name="Campos-Martin J."/>
            <person name="Nakano Y."/>
            <person name="Guitierrez-Zamorano C."/>
            <person name="Ikeda-Ohtsubo W."/>
            <person name="Morita H."/>
            <person name="Kitazawa H."/>
            <person name="Villena J."/>
        </authorList>
    </citation>
    <scope>NUCLEOTIDE SEQUENCE [LARGE SCALE GENOMIC DNA]</scope>
    <source>
        <strain evidence="10 11">UCO-SMC3</strain>
    </source>
</reference>
<keyword evidence="4 7" id="KW-1133">Transmembrane helix</keyword>
<dbReference type="Proteomes" id="UP000275836">
    <property type="component" value="Unassembled WGS sequence"/>
</dbReference>
<feature type="domain" description="MacB-like periplasmic core" evidence="9">
    <location>
        <begin position="21"/>
        <end position="235"/>
    </location>
</feature>
<feature type="transmembrane region" description="Helical" evidence="7">
    <location>
        <begin position="22"/>
        <end position="45"/>
    </location>
</feature>
<evidence type="ECO:0000256" key="1">
    <source>
        <dbReference type="ARBA" id="ARBA00004651"/>
    </source>
</evidence>
<dbReference type="InterPro" id="IPR003838">
    <property type="entry name" value="ABC3_permease_C"/>
</dbReference>
<sequence length="396" mass="42480">MTFRETIITAFKSLKMNPKRSFMTIIGIVIGIASVITIMAIGNGVNQMAKSQFKTSKSGELKAVIDFNSNTDSGLNGFTQSDVSFLRSSEIGPEITDAKTSTLSGDYGSDFGSINGDPSELDFTVAHKRSGGPTLDSGRYFSQSDLDVGQNSILISKHLAKQYFGSPEKALGKSVTLGNYAYTVIGTFTTDDTYQGGAIIPYRAYLKENNTTGSVMTLSVKKGANPQKVGRKAEKLLKQNGANRQNGTYEYEDNNKWIGQISKVLNGITFFVTAVAGISLFIAGIGVMNMMYISVSERTQEIGIRLAVGATEANIRNQFLIEAIILTVTGGLLGLVSGYLIASGAVKLIPGNMHIKAVITFKDVLFAIGVSTIVGVIFGWLPAKQAANKNLIDILR</sequence>
<feature type="transmembrane region" description="Helical" evidence="7">
    <location>
        <begin position="264"/>
        <end position="288"/>
    </location>
</feature>
<comment type="subcellular location">
    <subcellularLocation>
        <location evidence="1">Cell membrane</location>
        <topology evidence="1">Multi-pass membrane protein</topology>
    </subcellularLocation>
</comment>
<dbReference type="PANTHER" id="PTHR30572:SF4">
    <property type="entry name" value="ABC TRANSPORTER PERMEASE YTRF"/>
    <property type="match status" value="1"/>
</dbReference>
<keyword evidence="3 7" id="KW-0812">Transmembrane</keyword>
<evidence type="ECO:0000256" key="4">
    <source>
        <dbReference type="ARBA" id="ARBA00022989"/>
    </source>
</evidence>
<dbReference type="PANTHER" id="PTHR30572">
    <property type="entry name" value="MEMBRANE COMPONENT OF TRANSPORTER-RELATED"/>
    <property type="match status" value="1"/>
</dbReference>
<dbReference type="InterPro" id="IPR050250">
    <property type="entry name" value="Macrolide_Exporter_MacB"/>
</dbReference>
<comment type="similarity">
    <text evidence="6">Belongs to the ABC-4 integral membrane protein family.</text>
</comment>
<dbReference type="InterPro" id="IPR025857">
    <property type="entry name" value="MacB_PCD"/>
</dbReference>
<evidence type="ECO:0000259" key="8">
    <source>
        <dbReference type="Pfam" id="PF02687"/>
    </source>
</evidence>
<dbReference type="RefSeq" id="WP_124943733.1">
    <property type="nucleotide sequence ID" value="NZ_RHGY01000009.1"/>
</dbReference>
<protein>
    <submittedName>
        <fullName evidence="10">FtsX-like permease family protein</fullName>
    </submittedName>
</protein>
<feature type="transmembrane region" description="Helical" evidence="7">
    <location>
        <begin position="363"/>
        <end position="381"/>
    </location>
</feature>
<accession>A0A3P2R9N1</accession>
<name>A0A3P2R9N1_WEIVI</name>
<evidence type="ECO:0000256" key="2">
    <source>
        <dbReference type="ARBA" id="ARBA00022475"/>
    </source>
</evidence>
<evidence type="ECO:0000256" key="3">
    <source>
        <dbReference type="ARBA" id="ARBA00022692"/>
    </source>
</evidence>
<dbReference type="EMBL" id="RHGY01000009">
    <property type="protein sequence ID" value="RRG17467.1"/>
    <property type="molecule type" value="Genomic_DNA"/>
</dbReference>
<proteinExistence type="inferred from homology"/>
<feature type="domain" description="ABC3 transporter permease C-terminal" evidence="8">
    <location>
        <begin position="275"/>
        <end position="390"/>
    </location>
</feature>
<keyword evidence="2" id="KW-1003">Cell membrane</keyword>
<gene>
    <name evidence="10" type="ORF">D3P96_07470</name>
</gene>
<feature type="transmembrane region" description="Helical" evidence="7">
    <location>
        <begin position="319"/>
        <end position="342"/>
    </location>
</feature>
<dbReference type="AlphaFoldDB" id="A0A3P2R9N1"/>
<evidence type="ECO:0000256" key="6">
    <source>
        <dbReference type="ARBA" id="ARBA00038076"/>
    </source>
</evidence>
<dbReference type="Pfam" id="PF02687">
    <property type="entry name" value="FtsX"/>
    <property type="match status" value="1"/>
</dbReference>
<evidence type="ECO:0000256" key="5">
    <source>
        <dbReference type="ARBA" id="ARBA00023136"/>
    </source>
</evidence>
<dbReference type="GO" id="GO:0022857">
    <property type="term" value="F:transmembrane transporter activity"/>
    <property type="evidence" value="ECO:0007669"/>
    <property type="project" value="TreeGrafter"/>
</dbReference>
<dbReference type="GO" id="GO:0005886">
    <property type="term" value="C:plasma membrane"/>
    <property type="evidence" value="ECO:0007669"/>
    <property type="project" value="UniProtKB-SubCell"/>
</dbReference>
<evidence type="ECO:0000313" key="11">
    <source>
        <dbReference type="Proteomes" id="UP000275836"/>
    </source>
</evidence>
<dbReference type="OrthoDB" id="9770036at2"/>
<evidence type="ECO:0000313" key="10">
    <source>
        <dbReference type="EMBL" id="RRG17467.1"/>
    </source>
</evidence>
<comment type="caution">
    <text evidence="10">The sequence shown here is derived from an EMBL/GenBank/DDBJ whole genome shotgun (WGS) entry which is preliminary data.</text>
</comment>
<organism evidence="10 11">
    <name type="scientific">Weissella viridescens</name>
    <name type="common">Lactobacillus viridescens</name>
    <dbReference type="NCBI Taxonomy" id="1629"/>
    <lineage>
        <taxon>Bacteria</taxon>
        <taxon>Bacillati</taxon>
        <taxon>Bacillota</taxon>
        <taxon>Bacilli</taxon>
        <taxon>Lactobacillales</taxon>
        <taxon>Lactobacillaceae</taxon>
        <taxon>Weissella</taxon>
    </lineage>
</organism>
<dbReference type="Pfam" id="PF12704">
    <property type="entry name" value="MacB_PCD"/>
    <property type="match status" value="1"/>
</dbReference>
<keyword evidence="5 7" id="KW-0472">Membrane</keyword>